<dbReference type="SUPFAM" id="SSF54593">
    <property type="entry name" value="Glyoxalase/Bleomycin resistance protein/Dihydroxybiphenyl dioxygenase"/>
    <property type="match status" value="1"/>
</dbReference>
<evidence type="ECO:0000313" key="3">
    <source>
        <dbReference type="Proteomes" id="UP000546464"/>
    </source>
</evidence>
<dbReference type="PANTHER" id="PTHR21366:SF22">
    <property type="entry name" value="VOC DOMAIN-CONTAINING PROTEIN"/>
    <property type="match status" value="1"/>
</dbReference>
<dbReference type="AlphaFoldDB" id="A0A842HLP8"/>
<dbReference type="Gene3D" id="3.10.180.10">
    <property type="entry name" value="2,3-Dihydroxybiphenyl 1,2-Dioxygenase, domain 1"/>
    <property type="match status" value="1"/>
</dbReference>
<comment type="caution">
    <text evidence="2">The sequence shown here is derived from an EMBL/GenBank/DDBJ whole genome shotgun (WGS) entry which is preliminary data.</text>
</comment>
<dbReference type="EMBL" id="JACHVB010000064">
    <property type="protein sequence ID" value="MBC2596446.1"/>
    <property type="molecule type" value="Genomic_DNA"/>
</dbReference>
<evidence type="ECO:0000313" key="2">
    <source>
        <dbReference type="EMBL" id="MBC2596446.1"/>
    </source>
</evidence>
<keyword evidence="3" id="KW-1185">Reference proteome</keyword>
<dbReference type="Pfam" id="PF00903">
    <property type="entry name" value="Glyoxalase"/>
    <property type="match status" value="1"/>
</dbReference>
<gene>
    <name evidence="2" type="ORF">H5P28_19425</name>
</gene>
<dbReference type="Proteomes" id="UP000546464">
    <property type="component" value="Unassembled WGS sequence"/>
</dbReference>
<dbReference type="RefSeq" id="WP_185677350.1">
    <property type="nucleotide sequence ID" value="NZ_JACHVB010000064.1"/>
</dbReference>
<sequence length="133" mass="15154">MNLRHILETCLYAEDLEAAEAFYNRLLASEPHAREPGKYIFYRLDGAMLLIFNPHESARNDEVPTHGTTGPGHTCFRVDPADIPGWKDRLRALGIPLEMEHVWREGVHSLYFRDPAGNSLEIAPWRLWGSGLT</sequence>
<protein>
    <submittedName>
        <fullName evidence="2">VOC family protein</fullName>
    </submittedName>
</protein>
<proteinExistence type="predicted"/>
<reference evidence="2 3" key="1">
    <citation type="submission" date="2020-07" db="EMBL/GenBank/DDBJ databases">
        <authorList>
            <person name="Feng X."/>
        </authorList>
    </citation>
    <scope>NUCLEOTIDE SEQUENCE [LARGE SCALE GENOMIC DNA]</scope>
    <source>
        <strain evidence="2 3">JCM31066</strain>
    </source>
</reference>
<organism evidence="2 3">
    <name type="scientific">Ruficoccus amylovorans</name>
    <dbReference type="NCBI Taxonomy" id="1804625"/>
    <lineage>
        <taxon>Bacteria</taxon>
        <taxon>Pseudomonadati</taxon>
        <taxon>Verrucomicrobiota</taxon>
        <taxon>Opitutia</taxon>
        <taxon>Puniceicoccales</taxon>
        <taxon>Cerasicoccaceae</taxon>
        <taxon>Ruficoccus</taxon>
    </lineage>
</organism>
<feature type="domain" description="VOC" evidence="1">
    <location>
        <begin position="2"/>
        <end position="125"/>
    </location>
</feature>
<dbReference type="InterPro" id="IPR004360">
    <property type="entry name" value="Glyas_Fos-R_dOase_dom"/>
</dbReference>
<dbReference type="InterPro" id="IPR029068">
    <property type="entry name" value="Glyas_Bleomycin-R_OHBP_Dase"/>
</dbReference>
<dbReference type="InterPro" id="IPR037523">
    <property type="entry name" value="VOC_core"/>
</dbReference>
<accession>A0A842HLP8</accession>
<name>A0A842HLP8_9BACT</name>
<dbReference type="PROSITE" id="PS51819">
    <property type="entry name" value="VOC"/>
    <property type="match status" value="1"/>
</dbReference>
<dbReference type="InterPro" id="IPR050383">
    <property type="entry name" value="GlyoxalaseI/FosfomycinResist"/>
</dbReference>
<dbReference type="PANTHER" id="PTHR21366">
    <property type="entry name" value="GLYOXALASE FAMILY PROTEIN"/>
    <property type="match status" value="1"/>
</dbReference>
<evidence type="ECO:0000259" key="1">
    <source>
        <dbReference type="PROSITE" id="PS51819"/>
    </source>
</evidence>